<organism evidence="1 2">
    <name type="scientific">Trapa natans</name>
    <name type="common">Water chestnut</name>
    <dbReference type="NCBI Taxonomy" id="22666"/>
    <lineage>
        <taxon>Eukaryota</taxon>
        <taxon>Viridiplantae</taxon>
        <taxon>Streptophyta</taxon>
        <taxon>Embryophyta</taxon>
        <taxon>Tracheophyta</taxon>
        <taxon>Spermatophyta</taxon>
        <taxon>Magnoliopsida</taxon>
        <taxon>eudicotyledons</taxon>
        <taxon>Gunneridae</taxon>
        <taxon>Pentapetalae</taxon>
        <taxon>rosids</taxon>
        <taxon>malvids</taxon>
        <taxon>Myrtales</taxon>
        <taxon>Lythraceae</taxon>
        <taxon>Trapa</taxon>
    </lineage>
</organism>
<protein>
    <submittedName>
        <fullName evidence="1">Uncharacterized protein</fullName>
    </submittedName>
</protein>
<comment type="caution">
    <text evidence="1">The sequence shown here is derived from an EMBL/GenBank/DDBJ whole genome shotgun (WGS) entry which is preliminary data.</text>
</comment>
<dbReference type="Proteomes" id="UP001346149">
    <property type="component" value="Unassembled WGS sequence"/>
</dbReference>
<sequence length="61" mass="6660">MELITWRKAPDEFRRACTWSPLFLRDDRSTSVGPMGTHAGCVLSNGAGFNIIAGLSAKSYV</sequence>
<dbReference type="AlphaFoldDB" id="A0AAN7R9X3"/>
<keyword evidence="2" id="KW-1185">Reference proteome</keyword>
<accession>A0AAN7R9X3</accession>
<reference evidence="1 2" key="1">
    <citation type="journal article" date="2023" name="Hortic Res">
        <title>Pangenome of water caltrop reveals structural variations and asymmetric subgenome divergence after allopolyploidization.</title>
        <authorList>
            <person name="Zhang X."/>
            <person name="Chen Y."/>
            <person name="Wang L."/>
            <person name="Yuan Y."/>
            <person name="Fang M."/>
            <person name="Shi L."/>
            <person name="Lu R."/>
            <person name="Comes H.P."/>
            <person name="Ma Y."/>
            <person name="Chen Y."/>
            <person name="Huang G."/>
            <person name="Zhou Y."/>
            <person name="Zheng Z."/>
            <person name="Qiu Y."/>
        </authorList>
    </citation>
    <scope>NUCLEOTIDE SEQUENCE [LARGE SCALE GENOMIC DNA]</scope>
    <source>
        <strain evidence="1">F231</strain>
    </source>
</reference>
<evidence type="ECO:0000313" key="1">
    <source>
        <dbReference type="EMBL" id="KAK4792721.1"/>
    </source>
</evidence>
<dbReference type="EMBL" id="JAXQNO010000008">
    <property type="protein sequence ID" value="KAK4792721.1"/>
    <property type="molecule type" value="Genomic_DNA"/>
</dbReference>
<proteinExistence type="predicted"/>
<evidence type="ECO:0000313" key="2">
    <source>
        <dbReference type="Proteomes" id="UP001346149"/>
    </source>
</evidence>
<gene>
    <name evidence="1" type="ORF">SAY86_023156</name>
</gene>
<name>A0AAN7R9X3_TRANT</name>